<dbReference type="STRING" id="105559.Nwat_2366"/>
<dbReference type="InterPro" id="IPR052514">
    <property type="entry name" value="SAM-dependent_MTase"/>
</dbReference>
<keyword evidence="4" id="KW-1185">Reference proteome</keyword>
<proteinExistence type="predicted"/>
<keyword evidence="3" id="KW-0808">Transferase</keyword>
<accession>D8K947</accession>
<dbReference type="eggNOG" id="COG2520">
    <property type="taxonomic scope" value="Bacteria"/>
</dbReference>
<keyword evidence="1" id="KW-0175">Coiled coil</keyword>
<evidence type="ECO:0000313" key="4">
    <source>
        <dbReference type="Proteomes" id="UP000000393"/>
    </source>
</evidence>
<keyword evidence="3" id="KW-0489">Methyltransferase</keyword>
<dbReference type="HOGENOM" id="CLU_074577_1_0_6"/>
<organism evidence="3 4">
    <name type="scientific">Nitrosococcus watsoni (strain C-113)</name>
    <dbReference type="NCBI Taxonomy" id="105559"/>
    <lineage>
        <taxon>Bacteria</taxon>
        <taxon>Pseudomonadati</taxon>
        <taxon>Pseudomonadota</taxon>
        <taxon>Gammaproteobacteria</taxon>
        <taxon>Chromatiales</taxon>
        <taxon>Chromatiaceae</taxon>
        <taxon>Nitrosococcus</taxon>
    </lineage>
</organism>
<protein>
    <submittedName>
        <fullName evidence="3">Methyltransferase FkbM family</fullName>
    </submittedName>
</protein>
<dbReference type="InterPro" id="IPR029063">
    <property type="entry name" value="SAM-dependent_MTases_sf"/>
</dbReference>
<dbReference type="PANTHER" id="PTHR34203">
    <property type="entry name" value="METHYLTRANSFERASE, FKBM FAMILY PROTEIN"/>
    <property type="match status" value="1"/>
</dbReference>
<dbReference type="GO" id="GO:0032259">
    <property type="term" value="P:methylation"/>
    <property type="evidence" value="ECO:0007669"/>
    <property type="project" value="UniProtKB-KW"/>
</dbReference>
<evidence type="ECO:0000313" key="3">
    <source>
        <dbReference type="EMBL" id="ADJ29190.1"/>
    </source>
</evidence>
<evidence type="ECO:0000256" key="1">
    <source>
        <dbReference type="SAM" id="Coils"/>
    </source>
</evidence>
<dbReference type="AlphaFoldDB" id="D8K947"/>
<dbReference type="Pfam" id="PF05050">
    <property type="entry name" value="Methyltransf_21"/>
    <property type="match status" value="1"/>
</dbReference>
<evidence type="ECO:0000259" key="2">
    <source>
        <dbReference type="Pfam" id="PF05050"/>
    </source>
</evidence>
<dbReference type="SUPFAM" id="SSF53335">
    <property type="entry name" value="S-adenosyl-L-methionine-dependent methyltransferases"/>
    <property type="match status" value="1"/>
</dbReference>
<dbReference type="PANTHER" id="PTHR34203:SF15">
    <property type="entry name" value="SLL1173 PROTEIN"/>
    <property type="match status" value="1"/>
</dbReference>
<feature type="coiled-coil region" evidence="1">
    <location>
        <begin position="28"/>
        <end position="55"/>
    </location>
</feature>
<dbReference type="InterPro" id="IPR006342">
    <property type="entry name" value="FkbM_mtfrase"/>
</dbReference>
<dbReference type="Proteomes" id="UP000000393">
    <property type="component" value="Chromosome"/>
</dbReference>
<dbReference type="KEGG" id="nwa:Nwat_2366"/>
<feature type="domain" description="Methyltransferase FkbM" evidence="2">
    <location>
        <begin position="114"/>
        <end position="269"/>
    </location>
</feature>
<gene>
    <name evidence="3" type="ordered locus">Nwat_2366</name>
</gene>
<sequence>MQDISVERLTKKILQLWNHVRTKMPTDTYSIEGKLNQLLEENKQLREEVRKLLDTRTFYLGDHTALTFLANGSKLYVFTDDISIAPHIISTGRWEPHITRTFTSLIKKGDTVLDIGANLGYFSVIAAPLVGERGKIMAFEANPRLCALVERSFIANGMFRNGKAQLFNKGVMDRAGEMVLRFPPNQMGGGSFFVSEKQSKNKGMDEITVPVVTLDEFLGSDFTADVVKMDIEGSEPLGLKGMSQLIHRSRNIKVIIEYSPDRFKNRMPLDSFIDMVEGFGFNIFNLANSGVHPINRQQLLSCGFTNLLLQR</sequence>
<reference evidence="3 4" key="1">
    <citation type="submission" date="2010-06" db="EMBL/GenBank/DDBJ databases">
        <title>Complete sequence of chromosome of Nitrosococcus watsoni C-113.</title>
        <authorList>
            <consortium name="US DOE Joint Genome Institute"/>
            <person name="Lucas S."/>
            <person name="Copeland A."/>
            <person name="Lapidus A."/>
            <person name="Cheng J.-F."/>
            <person name="Bruce D."/>
            <person name="Goodwin L."/>
            <person name="Pitluck S."/>
            <person name="Malfatti S.A."/>
            <person name="Chain P.S.G."/>
            <person name="Land M."/>
            <person name="Hauser L."/>
            <person name="Kyrpides N."/>
            <person name="Ivanova N."/>
            <person name="Cambell M.A."/>
            <person name="Heidelberg J.F."/>
            <person name="Klotz M.G."/>
            <person name="Woyke T."/>
        </authorList>
    </citation>
    <scope>NUCLEOTIDE SEQUENCE [LARGE SCALE GENOMIC DNA]</scope>
    <source>
        <strain evidence="3 4">C-113</strain>
    </source>
</reference>
<dbReference type="NCBIfam" id="TIGR01444">
    <property type="entry name" value="fkbM_fam"/>
    <property type="match status" value="1"/>
</dbReference>
<dbReference type="Gene3D" id="3.40.50.150">
    <property type="entry name" value="Vaccinia Virus protein VP39"/>
    <property type="match status" value="1"/>
</dbReference>
<name>D8K947_NITWC</name>
<dbReference type="EMBL" id="CP002086">
    <property type="protein sequence ID" value="ADJ29190.1"/>
    <property type="molecule type" value="Genomic_DNA"/>
</dbReference>
<dbReference type="GO" id="GO:0008168">
    <property type="term" value="F:methyltransferase activity"/>
    <property type="evidence" value="ECO:0007669"/>
    <property type="project" value="UniProtKB-KW"/>
</dbReference>